<dbReference type="EMBL" id="GGMR01007295">
    <property type="protein sequence ID" value="MBY19914.1"/>
    <property type="molecule type" value="Transcribed_RNA"/>
</dbReference>
<feature type="region of interest" description="Disordered" evidence="1">
    <location>
        <begin position="76"/>
        <end position="114"/>
    </location>
</feature>
<sequence>MFLPRQQKRILSLLTRNAGSDCRLGFETRSRMKGTGEHVYRAVVPHGGVDGRTGGVEVTAGRLANRRLRMRRWRRQCRRRRRQPDTNRAERTTATIQQRSKFENEKEKNKFQTI</sequence>
<evidence type="ECO:0000256" key="1">
    <source>
        <dbReference type="SAM" id="MobiDB-lite"/>
    </source>
</evidence>
<dbReference type="AlphaFoldDB" id="A0A2S2NRY2"/>
<proteinExistence type="predicted"/>
<gene>
    <name evidence="2" type="ORF">g.85234</name>
</gene>
<evidence type="ECO:0000313" key="2">
    <source>
        <dbReference type="EMBL" id="MBY19914.1"/>
    </source>
</evidence>
<reference evidence="2" key="1">
    <citation type="submission" date="2018-04" db="EMBL/GenBank/DDBJ databases">
        <title>Transcriptome of Schizaphis graminum biotype I.</title>
        <authorList>
            <person name="Scully E.D."/>
            <person name="Geib S.M."/>
            <person name="Palmer N.A."/>
            <person name="Koch K."/>
            <person name="Bradshaw J."/>
            <person name="Heng-Moss T."/>
            <person name="Sarath G."/>
        </authorList>
    </citation>
    <scope>NUCLEOTIDE SEQUENCE</scope>
</reference>
<organism evidence="2">
    <name type="scientific">Schizaphis graminum</name>
    <name type="common">Green bug aphid</name>
    <dbReference type="NCBI Taxonomy" id="13262"/>
    <lineage>
        <taxon>Eukaryota</taxon>
        <taxon>Metazoa</taxon>
        <taxon>Ecdysozoa</taxon>
        <taxon>Arthropoda</taxon>
        <taxon>Hexapoda</taxon>
        <taxon>Insecta</taxon>
        <taxon>Pterygota</taxon>
        <taxon>Neoptera</taxon>
        <taxon>Paraneoptera</taxon>
        <taxon>Hemiptera</taxon>
        <taxon>Sternorrhyncha</taxon>
        <taxon>Aphidomorpha</taxon>
        <taxon>Aphidoidea</taxon>
        <taxon>Aphididae</taxon>
        <taxon>Aphidini</taxon>
        <taxon>Schizaphis</taxon>
    </lineage>
</organism>
<accession>A0A2S2NRY2</accession>
<feature type="compositionally biased region" description="Basic and acidic residues" evidence="1">
    <location>
        <begin position="100"/>
        <end position="114"/>
    </location>
</feature>
<name>A0A2S2NRY2_SCHGA</name>
<protein>
    <submittedName>
        <fullName evidence="2">Uncharacterized protein</fullName>
    </submittedName>
</protein>